<dbReference type="AlphaFoldDB" id="A0A9D1E4Y8"/>
<evidence type="ECO:0000256" key="3">
    <source>
        <dbReference type="ARBA" id="ARBA00022989"/>
    </source>
</evidence>
<feature type="transmembrane region" description="Helical" evidence="6">
    <location>
        <begin position="359"/>
        <end position="378"/>
    </location>
</feature>
<accession>A0A9D1E4Y8</accession>
<dbReference type="PANTHER" id="PTHR12428:SF65">
    <property type="entry name" value="CYTOCHROME C OXIDASE ASSEMBLY PROTEIN COX18, MITOCHONDRIAL"/>
    <property type="match status" value="1"/>
</dbReference>
<reference evidence="8" key="2">
    <citation type="journal article" date="2021" name="PeerJ">
        <title>Extensive microbial diversity within the chicken gut microbiome revealed by metagenomics and culture.</title>
        <authorList>
            <person name="Gilroy R."/>
            <person name="Ravi A."/>
            <person name="Getino M."/>
            <person name="Pursley I."/>
            <person name="Horton D.L."/>
            <person name="Alikhan N.F."/>
            <person name="Baker D."/>
            <person name="Gharbi K."/>
            <person name="Hall N."/>
            <person name="Watson M."/>
            <person name="Adriaenssens E.M."/>
            <person name="Foster-Nyarko E."/>
            <person name="Jarju S."/>
            <person name="Secka A."/>
            <person name="Antonio M."/>
            <person name="Oren A."/>
            <person name="Chaudhuri R.R."/>
            <person name="La Ragione R."/>
            <person name="Hildebrand F."/>
            <person name="Pallen M.J."/>
        </authorList>
    </citation>
    <scope>NUCLEOTIDE SEQUENCE</scope>
    <source>
        <strain evidence="8">ChiW16-3235</strain>
    </source>
</reference>
<dbReference type="InterPro" id="IPR028055">
    <property type="entry name" value="YidC/Oxa/ALB_C"/>
</dbReference>
<keyword evidence="3 6" id="KW-1133">Transmembrane helix</keyword>
<evidence type="ECO:0000259" key="7">
    <source>
        <dbReference type="Pfam" id="PF02096"/>
    </source>
</evidence>
<dbReference type="GO" id="GO:0005886">
    <property type="term" value="C:plasma membrane"/>
    <property type="evidence" value="ECO:0007669"/>
    <property type="project" value="TreeGrafter"/>
</dbReference>
<dbReference type="GO" id="GO:0032977">
    <property type="term" value="F:membrane insertase activity"/>
    <property type="evidence" value="ECO:0007669"/>
    <property type="project" value="InterPro"/>
</dbReference>
<feature type="domain" description="Membrane insertase YidC/Oxa/ALB C-terminal" evidence="7">
    <location>
        <begin position="41"/>
        <end position="141"/>
    </location>
</feature>
<evidence type="ECO:0000256" key="6">
    <source>
        <dbReference type="SAM" id="Phobius"/>
    </source>
</evidence>
<evidence type="ECO:0000313" key="9">
    <source>
        <dbReference type="Proteomes" id="UP000823913"/>
    </source>
</evidence>
<protein>
    <submittedName>
        <fullName evidence="8">Membrane protein insertase YidC</fullName>
    </submittedName>
</protein>
<reference evidence="8" key="1">
    <citation type="submission" date="2020-10" db="EMBL/GenBank/DDBJ databases">
        <authorList>
            <person name="Gilroy R."/>
        </authorList>
    </citation>
    <scope>NUCLEOTIDE SEQUENCE</scope>
    <source>
        <strain evidence="8">ChiW16-3235</strain>
    </source>
</reference>
<comment type="similarity">
    <text evidence="5">Belongs to the OXA1/ALB3/YidC family.</text>
</comment>
<feature type="transmembrane region" description="Helical" evidence="6">
    <location>
        <begin position="25"/>
        <end position="58"/>
    </location>
</feature>
<dbReference type="GO" id="GO:0051205">
    <property type="term" value="P:protein insertion into membrane"/>
    <property type="evidence" value="ECO:0007669"/>
    <property type="project" value="TreeGrafter"/>
</dbReference>
<dbReference type="EMBL" id="DVHK01000019">
    <property type="protein sequence ID" value="HIR66582.1"/>
    <property type="molecule type" value="Genomic_DNA"/>
</dbReference>
<evidence type="ECO:0000256" key="2">
    <source>
        <dbReference type="ARBA" id="ARBA00022692"/>
    </source>
</evidence>
<evidence type="ECO:0000256" key="4">
    <source>
        <dbReference type="ARBA" id="ARBA00023136"/>
    </source>
</evidence>
<evidence type="ECO:0000256" key="5">
    <source>
        <dbReference type="RuleBase" id="RU003945"/>
    </source>
</evidence>
<comment type="caution">
    <text evidence="8">The sequence shown here is derived from an EMBL/GenBank/DDBJ whole genome shotgun (WGS) entry which is preliminary data.</text>
</comment>
<proteinExistence type="inferred from homology"/>
<name>A0A9D1E4Y8_9FIRM</name>
<feature type="transmembrane region" description="Helical" evidence="6">
    <location>
        <begin position="107"/>
        <end position="130"/>
    </location>
</feature>
<evidence type="ECO:0000256" key="1">
    <source>
        <dbReference type="ARBA" id="ARBA00004141"/>
    </source>
</evidence>
<dbReference type="Pfam" id="PF02096">
    <property type="entry name" value="60KD_IMP"/>
    <property type="match status" value="1"/>
</dbReference>
<dbReference type="Proteomes" id="UP000823913">
    <property type="component" value="Unassembled WGS sequence"/>
</dbReference>
<sequence length="424" mass="48382">MELLAISQGVLGYGVKLIPEISLNWIGIVIQWLIEGIGITGVGIIVFTLILKTIVLPLDIYSRIKTKKQSLVMDKMRPQMEKLQKQYANDKGLYQQKVMELQKKNGYSMFGACLPMIVSLIIFLIVLNAFSTYSQYATLQSYNDMVNSYNGVVEAYVYDEQSNPDGFLHETTLSDGSVDYYVDFSAFANEYVRTNNGGEAMTEEQVYSALMQEYREETGTVIADGIENSADEDTREEVRLTLVSYYIDGYAAQKVADDYQPNNFLWVKNIWYPDSMLNREIPDFAGFRSTVASANVDDSYEESYNKVTANLTQQKQNYNGYFILIVISIGVMLLQQFISMRSNKAANELGTVDGSAQRTTKWMMILMPIMYGFFAFMYSSAFSIYMITNTTYSIIMSLIINKAMTVWFEKKEEQAEHIRMRKGK</sequence>
<dbReference type="NCBIfam" id="TIGR03592">
    <property type="entry name" value="yidC_oxa1_cterm"/>
    <property type="match status" value="1"/>
</dbReference>
<feature type="transmembrane region" description="Helical" evidence="6">
    <location>
        <begin position="318"/>
        <end position="338"/>
    </location>
</feature>
<keyword evidence="4 6" id="KW-0472">Membrane</keyword>
<dbReference type="InterPro" id="IPR001708">
    <property type="entry name" value="YidC/ALB3/OXA1/COX18"/>
</dbReference>
<comment type="subcellular location">
    <subcellularLocation>
        <location evidence="1 5">Membrane</location>
        <topology evidence="1 5">Multi-pass membrane protein</topology>
    </subcellularLocation>
</comment>
<evidence type="ECO:0000313" key="8">
    <source>
        <dbReference type="EMBL" id="HIR66582.1"/>
    </source>
</evidence>
<organism evidence="8 9">
    <name type="scientific">Candidatus Coproplasma avicola</name>
    <dbReference type="NCBI Taxonomy" id="2840744"/>
    <lineage>
        <taxon>Bacteria</taxon>
        <taxon>Bacillati</taxon>
        <taxon>Bacillota</taxon>
        <taxon>Clostridia</taxon>
        <taxon>Eubacteriales</taxon>
        <taxon>Candidatus Coproplasma</taxon>
    </lineage>
</organism>
<keyword evidence="2 5" id="KW-0812">Transmembrane</keyword>
<dbReference type="PANTHER" id="PTHR12428">
    <property type="entry name" value="OXA1"/>
    <property type="match status" value="1"/>
</dbReference>
<gene>
    <name evidence="8" type="primary">yidC</name>
    <name evidence="8" type="ORF">IAB94_00875</name>
</gene>